<feature type="domain" description="Response regulatory" evidence="3">
    <location>
        <begin position="26"/>
        <end position="140"/>
    </location>
</feature>
<protein>
    <submittedName>
        <fullName evidence="4">FixJ family two-component response regulator</fullName>
    </submittedName>
</protein>
<dbReference type="SMART" id="SM00448">
    <property type="entry name" value="REC"/>
    <property type="match status" value="1"/>
</dbReference>
<organism evidence="4 5">
    <name type="scientific">Paraburkholderia youngii</name>
    <dbReference type="NCBI Taxonomy" id="2782701"/>
    <lineage>
        <taxon>Bacteria</taxon>
        <taxon>Pseudomonadati</taxon>
        <taxon>Pseudomonadota</taxon>
        <taxon>Betaproteobacteria</taxon>
        <taxon>Burkholderiales</taxon>
        <taxon>Burkholderiaceae</taxon>
        <taxon>Paraburkholderia</taxon>
    </lineage>
</organism>
<dbReference type="AlphaFoldDB" id="A0A7W8L8Y6"/>
<dbReference type="Proteomes" id="UP000592820">
    <property type="component" value="Unassembled WGS sequence"/>
</dbReference>
<dbReference type="PANTHER" id="PTHR44591">
    <property type="entry name" value="STRESS RESPONSE REGULATOR PROTEIN 1"/>
    <property type="match status" value="1"/>
</dbReference>
<dbReference type="SUPFAM" id="SSF52172">
    <property type="entry name" value="CheY-like"/>
    <property type="match status" value="1"/>
</dbReference>
<dbReference type="PROSITE" id="PS50110">
    <property type="entry name" value="RESPONSE_REGULATORY"/>
    <property type="match status" value="1"/>
</dbReference>
<comment type="caution">
    <text evidence="4">The sequence shown here is derived from an EMBL/GenBank/DDBJ whole genome shotgun (WGS) entry which is preliminary data.</text>
</comment>
<evidence type="ECO:0000256" key="2">
    <source>
        <dbReference type="PROSITE-ProRule" id="PRU00169"/>
    </source>
</evidence>
<dbReference type="Pfam" id="PF00072">
    <property type="entry name" value="Response_reg"/>
    <property type="match status" value="1"/>
</dbReference>
<sequence>MRFADSAQDEGARFSGIRVHTQPNSIIAVVDDDSAVRTAIAGLLNSMGWDVRLFASGSEVLRSNLISDVACLITDVRMPNVSGVELHDRIVRQGYVVPTIFITAFPTPELSANLNKDGVIAIFEKPVDANELADCIDQILGKP</sequence>
<feature type="modified residue" description="4-aspartylphosphate" evidence="2">
    <location>
        <position position="75"/>
    </location>
</feature>
<dbReference type="EMBL" id="JACHDE010000009">
    <property type="protein sequence ID" value="MBB5402567.1"/>
    <property type="molecule type" value="Genomic_DNA"/>
</dbReference>
<evidence type="ECO:0000259" key="3">
    <source>
        <dbReference type="PROSITE" id="PS50110"/>
    </source>
</evidence>
<evidence type="ECO:0000313" key="5">
    <source>
        <dbReference type="Proteomes" id="UP000592820"/>
    </source>
</evidence>
<dbReference type="InterPro" id="IPR001789">
    <property type="entry name" value="Sig_transdc_resp-reg_receiver"/>
</dbReference>
<reference evidence="4 5" key="1">
    <citation type="submission" date="2020-08" db="EMBL/GenBank/DDBJ databases">
        <title>Genomic Encyclopedia of Type Strains, Phase IV (KMG-V): Genome sequencing to study the core and pangenomes of soil and plant-associated prokaryotes.</title>
        <authorList>
            <person name="Whitman W."/>
        </authorList>
    </citation>
    <scope>NUCLEOTIDE SEQUENCE [LARGE SCALE GENOMIC DNA]</scope>
    <source>
        <strain evidence="4 5">JPY162</strain>
    </source>
</reference>
<evidence type="ECO:0000256" key="1">
    <source>
        <dbReference type="ARBA" id="ARBA00022553"/>
    </source>
</evidence>
<dbReference type="GO" id="GO:0000160">
    <property type="term" value="P:phosphorelay signal transduction system"/>
    <property type="evidence" value="ECO:0007669"/>
    <property type="project" value="InterPro"/>
</dbReference>
<proteinExistence type="predicted"/>
<name>A0A7W8L8Y6_9BURK</name>
<dbReference type="InterPro" id="IPR050595">
    <property type="entry name" value="Bact_response_regulator"/>
</dbReference>
<gene>
    <name evidence="4" type="ORF">HDG41_004653</name>
</gene>
<evidence type="ECO:0000313" key="4">
    <source>
        <dbReference type="EMBL" id="MBB5402567.1"/>
    </source>
</evidence>
<dbReference type="Gene3D" id="3.40.50.2300">
    <property type="match status" value="1"/>
</dbReference>
<dbReference type="InterPro" id="IPR011006">
    <property type="entry name" value="CheY-like_superfamily"/>
</dbReference>
<dbReference type="PANTHER" id="PTHR44591:SF25">
    <property type="entry name" value="CHEMOTAXIS TWO-COMPONENT RESPONSE REGULATOR"/>
    <property type="match status" value="1"/>
</dbReference>
<accession>A0A7W8L8Y6</accession>
<keyword evidence="1 2" id="KW-0597">Phosphoprotein</keyword>